<dbReference type="InterPro" id="IPR000873">
    <property type="entry name" value="AMP-dep_synth/lig_dom"/>
</dbReference>
<dbReference type="Gene3D" id="3.30.300.30">
    <property type="match status" value="1"/>
</dbReference>
<evidence type="ECO:0000256" key="7">
    <source>
        <dbReference type="ARBA" id="ARBA00068695"/>
    </source>
</evidence>
<dbReference type="AlphaFoldDB" id="A0A7C0U5I2"/>
<evidence type="ECO:0000256" key="4">
    <source>
        <dbReference type="ARBA" id="ARBA00060591"/>
    </source>
</evidence>
<dbReference type="Proteomes" id="UP000885690">
    <property type="component" value="Unassembled WGS sequence"/>
</dbReference>
<evidence type="ECO:0000259" key="10">
    <source>
        <dbReference type="Pfam" id="PF00501"/>
    </source>
</evidence>
<keyword evidence="3 9" id="KW-0547">Nucleotide-binding</keyword>
<reference evidence="12" key="1">
    <citation type="journal article" date="2020" name="mSystems">
        <title>Genome- and Community-Level Interaction Insights into Carbon Utilization and Element Cycling Functions of Hydrothermarchaeota in Hydrothermal Sediment.</title>
        <authorList>
            <person name="Zhou Z."/>
            <person name="Liu Y."/>
            <person name="Xu W."/>
            <person name="Pan J."/>
            <person name="Luo Z.H."/>
            <person name="Li M."/>
        </authorList>
    </citation>
    <scope>NUCLEOTIDE SEQUENCE [LARGE SCALE GENOMIC DNA]</scope>
    <source>
        <strain evidence="12">HyVt-115</strain>
    </source>
</reference>
<feature type="domain" description="AMP-dependent synthetase/ligase" evidence="10">
    <location>
        <begin position="85"/>
        <end position="286"/>
    </location>
</feature>
<comment type="catalytic activity">
    <reaction evidence="9">
        <text>2-phenylacetate + ATP + CoA = phenylacetyl-CoA + AMP + diphosphate</text>
        <dbReference type="Rhea" id="RHEA:20956"/>
        <dbReference type="ChEBI" id="CHEBI:18401"/>
        <dbReference type="ChEBI" id="CHEBI:30616"/>
        <dbReference type="ChEBI" id="CHEBI:33019"/>
        <dbReference type="ChEBI" id="CHEBI:57287"/>
        <dbReference type="ChEBI" id="CHEBI:57390"/>
        <dbReference type="ChEBI" id="CHEBI:456215"/>
        <dbReference type="EC" id="6.2.1.30"/>
    </reaction>
</comment>
<dbReference type="PIRSF" id="PIRSF006444">
    <property type="entry name" value="PaaK"/>
    <property type="match status" value="1"/>
</dbReference>
<name>A0A7C0U5I2_9BACT</name>
<evidence type="ECO:0000256" key="1">
    <source>
        <dbReference type="ARBA" id="ARBA00011245"/>
    </source>
</evidence>
<protein>
    <recommendedName>
        <fullName evidence="7 9">Phenylacetate-coenzyme A ligase</fullName>
        <ecNumber evidence="6 9">6.2.1.30</ecNumber>
    </recommendedName>
    <alternativeName>
        <fullName evidence="8 9">Phenylacetyl-CoA ligase</fullName>
    </alternativeName>
</protein>
<gene>
    <name evidence="12" type="ORF">ENF32_00420</name>
</gene>
<sequence length="429" mass="47901">MKWMWNPKFEAMDREELEQIQLERLQATLHHAYRHVPFYRELFDRAGLGPGDILSLQDLRGVPFTTKEDLLQGFPYSFFAVPLTKVARIHTSSGTTGKPVVVGYTERDLQYWAHLNARILMAGGLGERDVLQISFNYGLFTGGFGFHAGAELLGATVIPASAMSITRQINIMVNFKATALVSLPSHALRIGHRLQEMGIDPRGLSLKVGFFGAEPWSEATRKQIEDHLLIKALDNYGLAEVGGPGVSYECEYRQGLHISEDHFYPEIIDPATGEVLDPGQEGELVLTTLTKEAFPVLRFRTGDLTSLNYEPCECGRTLVRMARVKGRVDDMLIIRGINLFPSQIEDVLLSFQVGPNYLIRLYREEGLDQVEVQVESILTGSEEKDALAKRIERDLADKLGLEMKVVLVAPGSIEASSGKQQVVVDEREI</sequence>
<dbReference type="GO" id="GO:0010124">
    <property type="term" value="P:phenylacetate catabolic process"/>
    <property type="evidence" value="ECO:0007669"/>
    <property type="project" value="UniProtKB-UniRule"/>
</dbReference>
<evidence type="ECO:0000256" key="2">
    <source>
        <dbReference type="ARBA" id="ARBA00022598"/>
    </source>
</evidence>
<dbReference type="PANTHER" id="PTHR43439">
    <property type="entry name" value="PHENYLACETATE-COENZYME A LIGASE"/>
    <property type="match status" value="1"/>
</dbReference>
<organism evidence="12">
    <name type="scientific">Thermosulfidibacter takaii</name>
    <dbReference type="NCBI Taxonomy" id="412593"/>
    <lineage>
        <taxon>Bacteria</taxon>
        <taxon>Pseudomonadati</taxon>
        <taxon>Thermosulfidibacterota</taxon>
        <taxon>Thermosulfidibacteria</taxon>
        <taxon>Thermosulfidibacterales</taxon>
        <taxon>Thermosulfidibacteraceae</taxon>
    </lineage>
</organism>
<evidence type="ECO:0000256" key="3">
    <source>
        <dbReference type="ARBA" id="ARBA00022741"/>
    </source>
</evidence>
<evidence type="ECO:0000313" key="12">
    <source>
        <dbReference type="EMBL" id="HDD52522.1"/>
    </source>
</evidence>
<evidence type="ECO:0000256" key="8">
    <source>
        <dbReference type="ARBA" id="ARBA00075111"/>
    </source>
</evidence>
<dbReference type="FunFam" id="3.40.50.12780:FF:000016">
    <property type="entry name" value="Phenylacetate-coenzyme A ligase"/>
    <property type="match status" value="1"/>
</dbReference>
<comment type="caution">
    <text evidence="12">The sequence shown here is derived from an EMBL/GenBank/DDBJ whole genome shotgun (WGS) entry which is preliminary data.</text>
</comment>
<evidence type="ECO:0000259" key="11">
    <source>
        <dbReference type="Pfam" id="PF14535"/>
    </source>
</evidence>
<dbReference type="InterPro" id="IPR045851">
    <property type="entry name" value="AMP-bd_C_sf"/>
</dbReference>
<feature type="domain" description="AMP-dependent ligase C-terminal" evidence="11">
    <location>
        <begin position="336"/>
        <end position="427"/>
    </location>
</feature>
<dbReference type="InterPro" id="IPR011880">
    <property type="entry name" value="PA_CoA_ligase"/>
</dbReference>
<dbReference type="UniPathway" id="UPA00930"/>
<keyword evidence="2 9" id="KW-0436">Ligase</keyword>
<accession>A0A7C0U5I2</accession>
<comment type="pathway">
    <text evidence="4 9">Aromatic compound metabolism; phenylacetate degradation.</text>
</comment>
<dbReference type="InterPro" id="IPR051414">
    <property type="entry name" value="Adenylate-forming_Reductase"/>
</dbReference>
<dbReference type="PANTHER" id="PTHR43439:SF1">
    <property type="entry name" value="PHENYLACETATE-COENZYME A LIGASE"/>
    <property type="match status" value="1"/>
</dbReference>
<dbReference type="GO" id="GO:0000166">
    <property type="term" value="F:nucleotide binding"/>
    <property type="evidence" value="ECO:0007669"/>
    <property type="project" value="UniProtKB-KW"/>
</dbReference>
<comment type="subunit">
    <text evidence="1">Monomer.</text>
</comment>
<dbReference type="CDD" id="cd05913">
    <property type="entry name" value="PaaK"/>
    <property type="match status" value="1"/>
</dbReference>
<dbReference type="Gene3D" id="3.40.50.12780">
    <property type="entry name" value="N-terminal domain of ligase-like"/>
    <property type="match status" value="1"/>
</dbReference>
<dbReference type="EC" id="6.2.1.30" evidence="6 9"/>
<comment type="similarity">
    <text evidence="5 9">Belongs to the phenylacetyl-CoA ligase family.</text>
</comment>
<evidence type="ECO:0000256" key="9">
    <source>
        <dbReference type="PIRNR" id="PIRNR006444"/>
    </source>
</evidence>
<dbReference type="GO" id="GO:0047475">
    <property type="term" value="F:phenylacetate-CoA ligase activity"/>
    <property type="evidence" value="ECO:0007669"/>
    <property type="project" value="UniProtKB-EC"/>
</dbReference>
<dbReference type="EMBL" id="DQWS01000018">
    <property type="protein sequence ID" value="HDD52522.1"/>
    <property type="molecule type" value="Genomic_DNA"/>
</dbReference>
<dbReference type="Pfam" id="PF00501">
    <property type="entry name" value="AMP-binding"/>
    <property type="match status" value="1"/>
</dbReference>
<dbReference type="InterPro" id="IPR042099">
    <property type="entry name" value="ANL_N_sf"/>
</dbReference>
<dbReference type="SUPFAM" id="SSF56801">
    <property type="entry name" value="Acetyl-CoA synthetase-like"/>
    <property type="match status" value="1"/>
</dbReference>
<proteinExistence type="inferred from homology"/>
<evidence type="ECO:0000256" key="5">
    <source>
        <dbReference type="ARBA" id="ARBA00061566"/>
    </source>
</evidence>
<evidence type="ECO:0000256" key="6">
    <source>
        <dbReference type="ARBA" id="ARBA00066629"/>
    </source>
</evidence>
<comment type="function">
    <text evidence="9">Catalyzes the activation of phenylacetic acid (PA) to phenylacetyl-CoA (PA-CoA).</text>
</comment>
<dbReference type="InterPro" id="IPR028154">
    <property type="entry name" value="AMP-dep_Lig_C"/>
</dbReference>
<dbReference type="Pfam" id="PF14535">
    <property type="entry name" value="AMP-binding_C_2"/>
    <property type="match status" value="1"/>
</dbReference>